<reference evidence="1" key="2">
    <citation type="journal article" date="2015" name="Data Brief">
        <title>Shoot transcriptome of the giant reed, Arundo donax.</title>
        <authorList>
            <person name="Barrero R.A."/>
            <person name="Guerrero F.D."/>
            <person name="Moolhuijzen P."/>
            <person name="Goolsby J.A."/>
            <person name="Tidwell J."/>
            <person name="Bellgard S.E."/>
            <person name="Bellgard M.I."/>
        </authorList>
    </citation>
    <scope>NUCLEOTIDE SEQUENCE</scope>
    <source>
        <tissue evidence="1">Shoot tissue taken approximately 20 cm above the soil surface</tissue>
    </source>
</reference>
<name>A0A0A8Z390_ARUDO</name>
<evidence type="ECO:0000313" key="1">
    <source>
        <dbReference type="EMBL" id="JAD33874.1"/>
    </source>
</evidence>
<organism evidence="1">
    <name type="scientific">Arundo donax</name>
    <name type="common">Giant reed</name>
    <name type="synonym">Donax arundinaceus</name>
    <dbReference type="NCBI Taxonomy" id="35708"/>
    <lineage>
        <taxon>Eukaryota</taxon>
        <taxon>Viridiplantae</taxon>
        <taxon>Streptophyta</taxon>
        <taxon>Embryophyta</taxon>
        <taxon>Tracheophyta</taxon>
        <taxon>Spermatophyta</taxon>
        <taxon>Magnoliopsida</taxon>
        <taxon>Liliopsida</taxon>
        <taxon>Poales</taxon>
        <taxon>Poaceae</taxon>
        <taxon>PACMAD clade</taxon>
        <taxon>Arundinoideae</taxon>
        <taxon>Arundineae</taxon>
        <taxon>Arundo</taxon>
    </lineage>
</organism>
<proteinExistence type="predicted"/>
<reference evidence="1" key="1">
    <citation type="submission" date="2014-09" db="EMBL/GenBank/DDBJ databases">
        <authorList>
            <person name="Magalhaes I.L.F."/>
            <person name="Oliveira U."/>
            <person name="Santos F.R."/>
            <person name="Vidigal T.H.D.A."/>
            <person name="Brescovit A.D."/>
            <person name="Santos A.J."/>
        </authorList>
    </citation>
    <scope>NUCLEOTIDE SEQUENCE</scope>
    <source>
        <tissue evidence="1">Shoot tissue taken approximately 20 cm above the soil surface</tissue>
    </source>
</reference>
<protein>
    <submittedName>
        <fullName evidence="1">Uncharacterized protein</fullName>
    </submittedName>
</protein>
<dbReference type="EMBL" id="GBRH01264021">
    <property type="protein sequence ID" value="JAD33874.1"/>
    <property type="molecule type" value="Transcribed_RNA"/>
</dbReference>
<dbReference type="AlphaFoldDB" id="A0A0A8Z390"/>
<sequence length="29" mass="3349">MNQSSQGFLYYLIFSSPPDRCHTRGSREA</sequence>
<accession>A0A0A8Z390</accession>